<reference evidence="2 3" key="1">
    <citation type="submission" date="2019-02" db="EMBL/GenBank/DDBJ databases">
        <title>Genomic Encyclopedia of Archaeal and Bacterial Type Strains, Phase II (KMG-II): from individual species to whole genera.</title>
        <authorList>
            <person name="Goeker M."/>
        </authorList>
    </citation>
    <scope>NUCLEOTIDE SEQUENCE [LARGE SCALE GENOMIC DNA]</scope>
    <source>
        <strain evidence="2 3">DSM 18328</strain>
    </source>
</reference>
<dbReference type="AlphaFoldDB" id="A0A482YEV8"/>
<dbReference type="EMBL" id="SHMP01000003">
    <property type="protein sequence ID" value="RZV11301.1"/>
    <property type="molecule type" value="Genomic_DNA"/>
</dbReference>
<comment type="caution">
    <text evidence="2">The sequence shown here is derived from an EMBL/GenBank/DDBJ whole genome shotgun (WGS) entry which is preliminary data.</text>
</comment>
<evidence type="ECO:0000256" key="1">
    <source>
        <dbReference type="SAM" id="MobiDB-lite"/>
    </source>
</evidence>
<name>A0A482YEV8_9EURY</name>
<evidence type="ECO:0000313" key="2">
    <source>
        <dbReference type="EMBL" id="RZV11301.1"/>
    </source>
</evidence>
<evidence type="ECO:0000313" key="3">
    <source>
        <dbReference type="Proteomes" id="UP000291097"/>
    </source>
</evidence>
<organism evidence="2 3">
    <name type="scientific">Natrinema hispanicum</name>
    <dbReference type="NCBI Taxonomy" id="392421"/>
    <lineage>
        <taxon>Archaea</taxon>
        <taxon>Methanobacteriati</taxon>
        <taxon>Methanobacteriota</taxon>
        <taxon>Stenosarchaea group</taxon>
        <taxon>Halobacteria</taxon>
        <taxon>Halobacteriales</taxon>
        <taxon>Natrialbaceae</taxon>
        <taxon>Natrinema</taxon>
    </lineage>
</organism>
<feature type="region of interest" description="Disordered" evidence="1">
    <location>
        <begin position="23"/>
        <end position="51"/>
    </location>
</feature>
<proteinExistence type="predicted"/>
<gene>
    <name evidence="2" type="ORF">BDK88_0175</name>
</gene>
<protein>
    <submittedName>
        <fullName evidence="2">Uncharacterized protein</fullName>
    </submittedName>
</protein>
<sequence length="51" mass="5499">MYTVYGAKYGAIDRRELTGAATQLDTGGHSIGETSVTVPTPLLRPSRKTNF</sequence>
<dbReference type="Proteomes" id="UP000291097">
    <property type="component" value="Unassembled WGS sequence"/>
</dbReference>
<accession>A0A482YEV8</accession>